<dbReference type="eggNOG" id="ENOG5033WX6">
    <property type="taxonomic scope" value="Bacteria"/>
</dbReference>
<evidence type="ECO:0000313" key="1">
    <source>
        <dbReference type="EMBL" id="ABI91689.1"/>
    </source>
</evidence>
<dbReference type="AlphaFoldDB" id="Q0B2D4"/>
<dbReference type="RefSeq" id="WP_011661020.1">
    <property type="nucleotide sequence ID" value="NC_008392.1"/>
</dbReference>
<sequence length="364" mass="39861">MSTLSVPASSASSAALLSPRVAEQAAYPVLRHLDLIATPPRAAARLVEAAAVRLLDSEMVIALRAATPDVLPDSSAATPLRHDEAPLTEALLEQIGREGFHHLFKPFMRAFIRIMFGLFFSDDQNRRACDCIDAGHNFAFLMSDGGGPTLAAWRTAIRSDDQGLALTVDKVWGIEAHRDCMAIVAARLPGVMFPAAYLVWPDEYRKLARVTCGAPFLAGNLQLANVAGQVRVHAEDRLRIGGPTVFNKYLTVVRPYFVRALMAHVGWLEATGRVELDADARAVHRFIAAAAHAQTDDANYSFGKVQRVLAIKLLSNEFLTALVRDGKVATFDDQRDLLAFSKMEGSSYRCYHELRKSLRCEAGS</sequence>
<accession>Q0B2D4</accession>
<dbReference type="Proteomes" id="UP000000662">
    <property type="component" value="Chromosome 3"/>
</dbReference>
<gene>
    <name evidence="1" type="ordered locus">Bamb_6145</name>
</gene>
<keyword evidence="2" id="KW-1185">Reference proteome</keyword>
<name>Q0B2D4_BURCM</name>
<organism evidence="1 2">
    <name type="scientific">Burkholderia ambifaria (strain ATCC BAA-244 / DSM 16087 / CCUG 44356 / LMG 19182 / AMMD)</name>
    <name type="common">Burkholderia cepacia (strain AMMD)</name>
    <dbReference type="NCBI Taxonomy" id="339670"/>
    <lineage>
        <taxon>Bacteria</taxon>
        <taxon>Pseudomonadati</taxon>
        <taxon>Pseudomonadota</taxon>
        <taxon>Betaproteobacteria</taxon>
        <taxon>Burkholderiales</taxon>
        <taxon>Burkholderiaceae</taxon>
        <taxon>Burkholderia</taxon>
        <taxon>Burkholderia cepacia complex</taxon>
    </lineage>
</organism>
<dbReference type="EMBL" id="CP000442">
    <property type="protein sequence ID" value="ABI91689.1"/>
    <property type="molecule type" value="Genomic_DNA"/>
</dbReference>
<dbReference type="PATRIC" id="fig|339670.21.peg.7120"/>
<dbReference type="GeneID" id="93089453"/>
<reference evidence="1" key="1">
    <citation type="submission" date="2006-08" db="EMBL/GenBank/DDBJ databases">
        <title>Complete sequence of Chromosome 3 of Burkholderia cepacia AMMD.</title>
        <authorList>
            <consortium name="US DOE Joint Genome Institute"/>
            <person name="Copeland A."/>
            <person name="Lucas S."/>
            <person name="Lapidus A."/>
            <person name="Barry K."/>
            <person name="Detter J.C."/>
            <person name="Glavina del Rio T."/>
            <person name="Hammon N."/>
            <person name="Israni S."/>
            <person name="Pitluck S."/>
            <person name="Bruce D."/>
            <person name="Chain P."/>
            <person name="Malfatti S."/>
            <person name="Shin M."/>
            <person name="Vergez L."/>
            <person name="Schmutz J."/>
            <person name="Larimer F."/>
            <person name="Land M."/>
            <person name="Hauser L."/>
            <person name="Kyrpides N."/>
            <person name="Kim E."/>
            <person name="Parke J."/>
            <person name="Coenye T."/>
            <person name="Konstantinidis K."/>
            <person name="Ramette A."/>
            <person name="Tiedje J."/>
            <person name="Richardson P."/>
        </authorList>
    </citation>
    <scope>NUCLEOTIDE SEQUENCE</scope>
    <source>
        <strain evidence="1">AMMD</strain>
    </source>
</reference>
<protein>
    <submittedName>
        <fullName evidence="1">Uncharacterized protein</fullName>
    </submittedName>
</protein>
<proteinExistence type="predicted"/>
<evidence type="ECO:0000313" key="2">
    <source>
        <dbReference type="Proteomes" id="UP000000662"/>
    </source>
</evidence>
<dbReference type="KEGG" id="bam:Bamb_6145"/>